<reference evidence="3" key="1">
    <citation type="journal article" date="2014" name="Int. J. Syst. Evol. Microbiol.">
        <title>Complete genome sequence of Corynebacterium casei LMG S-19264T (=DSM 44701T), isolated from a smear-ripened cheese.</title>
        <authorList>
            <consortium name="US DOE Joint Genome Institute (JGI-PGF)"/>
            <person name="Walter F."/>
            <person name="Albersmeier A."/>
            <person name="Kalinowski J."/>
            <person name="Ruckert C."/>
        </authorList>
    </citation>
    <scope>NUCLEOTIDE SEQUENCE</scope>
    <source>
        <strain evidence="3">JCM 4122</strain>
    </source>
</reference>
<organism evidence="3 4">
    <name type="scientific">Streptomyces filamentosus</name>
    <name type="common">Streptomyces roseosporus</name>
    <dbReference type="NCBI Taxonomy" id="67294"/>
    <lineage>
        <taxon>Bacteria</taxon>
        <taxon>Bacillati</taxon>
        <taxon>Actinomycetota</taxon>
        <taxon>Actinomycetes</taxon>
        <taxon>Kitasatosporales</taxon>
        <taxon>Streptomycetaceae</taxon>
        <taxon>Streptomyces</taxon>
    </lineage>
</organism>
<protein>
    <submittedName>
        <fullName evidence="3">Uncharacterized protein</fullName>
    </submittedName>
</protein>
<reference evidence="3" key="2">
    <citation type="submission" date="2020-09" db="EMBL/GenBank/DDBJ databases">
        <authorList>
            <person name="Sun Q."/>
            <person name="Ohkuma M."/>
        </authorList>
    </citation>
    <scope>NUCLEOTIDE SEQUENCE</scope>
    <source>
        <strain evidence="3">JCM 4122</strain>
    </source>
</reference>
<dbReference type="AlphaFoldDB" id="A0A919ERL9"/>
<evidence type="ECO:0000313" key="3">
    <source>
        <dbReference type="EMBL" id="GHG23664.1"/>
    </source>
</evidence>
<gene>
    <name evidence="2" type="ORF">GCM10017667_38040</name>
    <name evidence="3" type="ORF">GCM10017667_68860</name>
</gene>
<evidence type="ECO:0000256" key="1">
    <source>
        <dbReference type="SAM" id="MobiDB-lite"/>
    </source>
</evidence>
<sequence length="110" mass="11878">MYGRPGGTAPRGGCAMGTRPHPHTPYRHGLHPTPPAAGRRAERGGGCGTGIRRTVPERARRTSWATTARKTRRRAGPPRRPGRDPGYRLPVTGYGLPVTGYRFGTARTPP</sequence>
<feature type="region of interest" description="Disordered" evidence="1">
    <location>
        <begin position="1"/>
        <end position="110"/>
    </location>
</feature>
<feature type="compositionally biased region" description="Gly residues" evidence="1">
    <location>
        <begin position="1"/>
        <end position="10"/>
    </location>
</feature>
<name>A0A919ERL9_STRFL</name>
<keyword evidence="4" id="KW-1185">Reference proteome</keyword>
<evidence type="ECO:0000313" key="2">
    <source>
        <dbReference type="EMBL" id="GHG04055.1"/>
    </source>
</evidence>
<evidence type="ECO:0000313" key="4">
    <source>
        <dbReference type="Proteomes" id="UP000632849"/>
    </source>
</evidence>
<feature type="compositionally biased region" description="Basic residues" evidence="1">
    <location>
        <begin position="20"/>
        <end position="30"/>
    </location>
</feature>
<dbReference type="EMBL" id="BNBE01000004">
    <property type="protein sequence ID" value="GHG23664.1"/>
    <property type="molecule type" value="Genomic_DNA"/>
</dbReference>
<proteinExistence type="predicted"/>
<dbReference type="Proteomes" id="UP000632849">
    <property type="component" value="Unassembled WGS sequence"/>
</dbReference>
<dbReference type="EMBL" id="BNBE01000002">
    <property type="protein sequence ID" value="GHG04055.1"/>
    <property type="molecule type" value="Genomic_DNA"/>
</dbReference>
<comment type="caution">
    <text evidence="3">The sequence shown here is derived from an EMBL/GenBank/DDBJ whole genome shotgun (WGS) entry which is preliminary data.</text>
</comment>
<accession>A0A919ERL9</accession>